<keyword evidence="2" id="KW-0812">Transmembrane</keyword>
<dbReference type="Pfam" id="PF05042">
    <property type="entry name" value="Caleosin"/>
    <property type="match status" value="1"/>
</dbReference>
<keyword evidence="4" id="KW-1185">Reference proteome</keyword>
<dbReference type="AlphaFoldDB" id="A0AAV1CQ95"/>
<proteinExistence type="inferred from homology"/>
<reference evidence="3" key="1">
    <citation type="submission" date="2023-03" db="EMBL/GenBank/DDBJ databases">
        <authorList>
            <person name="Julca I."/>
        </authorList>
    </citation>
    <scope>NUCLEOTIDE SEQUENCE</scope>
</reference>
<feature type="transmembrane region" description="Helical" evidence="2">
    <location>
        <begin position="49"/>
        <end position="70"/>
    </location>
</feature>
<organism evidence="3 4">
    <name type="scientific">Oldenlandia corymbosa var. corymbosa</name>
    <dbReference type="NCBI Taxonomy" id="529605"/>
    <lineage>
        <taxon>Eukaryota</taxon>
        <taxon>Viridiplantae</taxon>
        <taxon>Streptophyta</taxon>
        <taxon>Embryophyta</taxon>
        <taxon>Tracheophyta</taxon>
        <taxon>Spermatophyta</taxon>
        <taxon>Magnoliopsida</taxon>
        <taxon>eudicotyledons</taxon>
        <taxon>Gunneridae</taxon>
        <taxon>Pentapetalae</taxon>
        <taxon>asterids</taxon>
        <taxon>lamiids</taxon>
        <taxon>Gentianales</taxon>
        <taxon>Rubiaceae</taxon>
        <taxon>Rubioideae</taxon>
        <taxon>Spermacoceae</taxon>
        <taxon>Hedyotis-Oldenlandia complex</taxon>
        <taxon>Oldenlandia</taxon>
    </lineage>
</organism>
<keyword evidence="2" id="KW-1133">Transmembrane helix</keyword>
<accession>A0AAV1CQ95</accession>
<dbReference type="InterPro" id="IPR007736">
    <property type="entry name" value="Caleosin-related"/>
</dbReference>
<dbReference type="GO" id="GO:0004497">
    <property type="term" value="F:monooxygenase activity"/>
    <property type="evidence" value="ECO:0007669"/>
    <property type="project" value="TreeGrafter"/>
</dbReference>
<dbReference type="GO" id="GO:0005509">
    <property type="term" value="F:calcium ion binding"/>
    <property type="evidence" value="ECO:0007669"/>
    <property type="project" value="TreeGrafter"/>
</dbReference>
<comment type="similarity">
    <text evidence="1">Belongs to the caleosin family.</text>
</comment>
<evidence type="ECO:0000256" key="2">
    <source>
        <dbReference type="SAM" id="Phobius"/>
    </source>
</evidence>
<dbReference type="PANTHER" id="PTHR31495:SF1">
    <property type="entry name" value="INACTIVE PEROXYGENASE-LIKE PROTEIN-RELATED"/>
    <property type="match status" value="1"/>
</dbReference>
<keyword evidence="2" id="KW-0472">Membrane</keyword>
<dbReference type="PANTHER" id="PTHR31495">
    <property type="entry name" value="PEROXYGENASE 3-RELATED"/>
    <property type="match status" value="1"/>
</dbReference>
<dbReference type="EMBL" id="OX459119">
    <property type="protein sequence ID" value="CAI9096752.1"/>
    <property type="molecule type" value="Genomic_DNA"/>
</dbReference>
<evidence type="ECO:0000313" key="3">
    <source>
        <dbReference type="EMBL" id="CAI9096752.1"/>
    </source>
</evidence>
<evidence type="ECO:0000256" key="1">
    <source>
        <dbReference type="ARBA" id="ARBA00006765"/>
    </source>
</evidence>
<dbReference type="Proteomes" id="UP001161247">
    <property type="component" value="Chromosome 2"/>
</dbReference>
<name>A0AAV1CQ95_OLDCO</name>
<protein>
    <submittedName>
        <fullName evidence="3">OLC1v1032963C2</fullName>
    </submittedName>
</protein>
<gene>
    <name evidence="3" type="ORF">OLC1_LOCUS7427</name>
</gene>
<sequence>MSQDSSSSNDDGGVVEGNIGEPSALQKHVMFFDINKDGVVYPWETFKGFRAIGCGIPLSVLAALFINLGLSSKTRSEKGFSLSFPIEVKNIKKAKHTSDSGIYDTEGRFVASKFEEIFKKHARTNPDALTSKELNDLLTANRQPKDYAGWLAAYSEWKILYILCKDKQGLLPKETVKAVFDGSLFERMAKEKASNKKA</sequence>
<evidence type="ECO:0000313" key="4">
    <source>
        <dbReference type="Proteomes" id="UP001161247"/>
    </source>
</evidence>